<name>A0ABS2KMA6_9GAMM</name>
<sequence length="751" mass="80252">MSGQAGFSRRRFLQVIAGTAGALIVGIRAAEAADAAPIPPDMLGDNLSSLGAYVRIDQDGGVLIGARDPDTGTGVATSLPRIIADELDADWLRVRVVPLGLGVINNNGAPRWLYGQQVGGTGNSIPRAWHDLRAAGALARTLLLQAAAQQLGVPADRLRVEKGTVIAPDGRRLGYGQLAAAAAKISPLPSPIPLKAPDHYTLIGQPAGDIDALGIVTGRTLYSLDQHFGDAVVAVLAHSPWVDGTLDQLDKAPALAIKGVLDVIELKPDPKLPPGQTVIAPAVAVIAETTWLALQGRRALKLNWKPGASGSESTAALEQQATSLLGSDSAPTTRVRDDGDIDKARRKAARRVDATYYQPWLAHAASEPMNCLVNIDKNGALLYVPSQSPQQAYSVVQRLTGLAPDQIDIRLSRIGGGYGRRLDHDYVAEAVLLAQAIKKPLRLFWPRDEDLAHDYYRSGCVHQFSAIVDAKRHVIAWNQRVASASALTGRGVSSDRLWTSEVSVNQLPAGFVPNYRSDWFSLTSSIPRGPHSGMPDVTNAFAADCFIDEIAHALKEDPLDTRLRLIGDPRLVPLQGGGAIDTARLTNVLKLVADRINWKDWLRSVNGLGLACWYINGAYVAHAIEVSMQNDKLTIERVVCAVDVGRVINPKGLENQVAGATLDALSNALNPAITVKDGKVQQSGWKDYPLASMAQLPNSVEVITVPGEGDPAGASFIAMPSAAPALANAVFRVSAVRVRRLPLMKEWLRLL</sequence>
<dbReference type="InterPro" id="IPR037165">
    <property type="entry name" value="AldOxase/xan_DH_Mopterin-bd_sf"/>
</dbReference>
<dbReference type="InterPro" id="IPR046867">
    <property type="entry name" value="AldOxase/xan_DH_MoCoBD2"/>
</dbReference>
<proteinExistence type="predicted"/>
<dbReference type="InterPro" id="IPR006311">
    <property type="entry name" value="TAT_signal"/>
</dbReference>
<dbReference type="InterPro" id="IPR052516">
    <property type="entry name" value="N-heterocyclic_Hydroxylase"/>
</dbReference>
<dbReference type="PIRSF" id="PIRSF036389">
    <property type="entry name" value="IOR_B"/>
    <property type="match status" value="1"/>
</dbReference>
<dbReference type="InterPro" id="IPR008274">
    <property type="entry name" value="AldOxase/xan_DH_MoCoBD1"/>
</dbReference>
<evidence type="ECO:0000313" key="2">
    <source>
        <dbReference type="EMBL" id="MBM7132224.1"/>
    </source>
</evidence>
<dbReference type="SUPFAM" id="SSF56003">
    <property type="entry name" value="Molybdenum cofactor-binding domain"/>
    <property type="match status" value="2"/>
</dbReference>
<dbReference type="PANTHER" id="PTHR47495:SF1">
    <property type="entry name" value="BLL3820 PROTEIN"/>
    <property type="match status" value="1"/>
</dbReference>
<dbReference type="RefSeq" id="WP_204633741.1">
    <property type="nucleotide sequence ID" value="NZ_BSOC01000001.1"/>
</dbReference>
<dbReference type="InterPro" id="IPR036856">
    <property type="entry name" value="Ald_Oxase/Xan_DH_a/b_sf"/>
</dbReference>
<dbReference type="Pfam" id="PF02738">
    <property type="entry name" value="MoCoBD_1"/>
    <property type="match status" value="1"/>
</dbReference>
<dbReference type="Gene3D" id="3.90.1170.50">
    <property type="entry name" value="Aldehyde oxidase/xanthine dehydrogenase, a/b hammerhead"/>
    <property type="match status" value="1"/>
</dbReference>
<protein>
    <submittedName>
        <fullName evidence="2">Xanthine dehydrogenase family protein molybdopterin-binding subunit</fullName>
    </submittedName>
</protein>
<accession>A0ABS2KMA6</accession>
<dbReference type="InterPro" id="IPR000674">
    <property type="entry name" value="Ald_Oxase/Xan_DH_a/b"/>
</dbReference>
<dbReference type="PANTHER" id="PTHR47495">
    <property type="entry name" value="ALDEHYDE DEHYDROGENASE"/>
    <property type="match status" value="1"/>
</dbReference>
<evidence type="ECO:0000259" key="1">
    <source>
        <dbReference type="SMART" id="SM01008"/>
    </source>
</evidence>
<feature type="domain" description="Aldehyde oxidase/xanthine dehydrogenase a/b hammerhead" evidence="1">
    <location>
        <begin position="217"/>
        <end position="308"/>
    </location>
</feature>
<comment type="caution">
    <text evidence="2">The sequence shown here is derived from an EMBL/GenBank/DDBJ whole genome shotgun (WGS) entry which is preliminary data.</text>
</comment>
<reference evidence="2" key="1">
    <citation type="submission" date="2020-10" db="EMBL/GenBank/DDBJ databases">
        <title>Phylogeny of dyella-like bacteria.</title>
        <authorList>
            <person name="Fu J."/>
        </authorList>
    </citation>
    <scope>NUCLEOTIDE SEQUENCE</scope>
    <source>
        <strain evidence="2">DHON07</strain>
    </source>
</reference>
<dbReference type="Pfam" id="PF20256">
    <property type="entry name" value="MoCoBD_2"/>
    <property type="match status" value="2"/>
</dbReference>
<dbReference type="PROSITE" id="PS51318">
    <property type="entry name" value="TAT"/>
    <property type="match status" value="1"/>
</dbReference>
<dbReference type="Proteomes" id="UP001430193">
    <property type="component" value="Unassembled WGS sequence"/>
</dbReference>
<gene>
    <name evidence="2" type="ORF">ISS99_22060</name>
</gene>
<keyword evidence="3" id="KW-1185">Reference proteome</keyword>
<dbReference type="Gene3D" id="3.30.365.10">
    <property type="entry name" value="Aldehyde oxidase/xanthine dehydrogenase, molybdopterin binding domain"/>
    <property type="match status" value="4"/>
</dbReference>
<dbReference type="SUPFAM" id="SSF54665">
    <property type="entry name" value="CO dehydrogenase molybdoprotein N-domain-like"/>
    <property type="match status" value="1"/>
</dbReference>
<dbReference type="SMART" id="SM01008">
    <property type="entry name" value="Ald_Xan_dh_C"/>
    <property type="match status" value="1"/>
</dbReference>
<evidence type="ECO:0000313" key="3">
    <source>
        <dbReference type="Proteomes" id="UP001430193"/>
    </source>
</evidence>
<dbReference type="InterPro" id="IPR012368">
    <property type="entry name" value="OxRdtase_Mopterin-bd_su_IorB"/>
</dbReference>
<organism evidence="2 3">
    <name type="scientific">Dyella mobilis</name>
    <dbReference type="NCBI Taxonomy" id="1849582"/>
    <lineage>
        <taxon>Bacteria</taxon>
        <taxon>Pseudomonadati</taxon>
        <taxon>Pseudomonadota</taxon>
        <taxon>Gammaproteobacteria</taxon>
        <taxon>Lysobacterales</taxon>
        <taxon>Rhodanobacteraceae</taxon>
        <taxon>Dyella</taxon>
    </lineage>
</organism>
<dbReference type="EMBL" id="JADIKF010000040">
    <property type="protein sequence ID" value="MBM7132224.1"/>
    <property type="molecule type" value="Genomic_DNA"/>
</dbReference>